<protein>
    <submittedName>
        <fullName evidence="9">Outer membrane transport energization protein ExbB</fullName>
    </submittedName>
</protein>
<accession>A0A315Z9T4</accession>
<evidence type="ECO:0000259" key="8">
    <source>
        <dbReference type="Pfam" id="PF01618"/>
    </source>
</evidence>
<dbReference type="InterPro" id="IPR050790">
    <property type="entry name" value="ExbB/TolQ_transport"/>
</dbReference>
<dbReference type="GO" id="GO:0005886">
    <property type="term" value="C:plasma membrane"/>
    <property type="evidence" value="ECO:0007669"/>
    <property type="project" value="UniProtKB-SubCell"/>
</dbReference>
<feature type="domain" description="MotA/TolQ/ExbB proton channel" evidence="8">
    <location>
        <begin position="83"/>
        <end position="204"/>
    </location>
</feature>
<keyword evidence="5 7" id="KW-0472">Membrane</keyword>
<gene>
    <name evidence="9" type="ORF">BC781_103543</name>
</gene>
<evidence type="ECO:0000256" key="1">
    <source>
        <dbReference type="ARBA" id="ARBA00004651"/>
    </source>
</evidence>
<comment type="caution">
    <text evidence="9">The sequence shown here is derived from an EMBL/GenBank/DDBJ whole genome shotgun (WGS) entry which is preliminary data.</text>
</comment>
<evidence type="ECO:0000256" key="6">
    <source>
        <dbReference type="RuleBase" id="RU004057"/>
    </source>
</evidence>
<keyword evidence="6" id="KW-0813">Transport</keyword>
<dbReference type="RefSeq" id="WP_109619111.1">
    <property type="nucleotide sequence ID" value="NZ_QGDO01000003.1"/>
</dbReference>
<feature type="transmembrane region" description="Helical" evidence="7">
    <location>
        <begin position="20"/>
        <end position="42"/>
    </location>
</feature>
<sequence length="225" mass="24430">MKLLEITQAVVPDQSALDLVMKGGVTMIVLLILCFWGTFVFIERYLTIKKAKKSPKELLKNVKSAVLQGDMQRAIDLCNEDGTPMAKMLKAGVKHIGSPLKNIEVAIENVGKIELYNLEKHVGVLGTISGAAPMIGFLGTVIGMITAFRSLAGIEQGAVDAQLLSTGIYEAMVTTAGGLIVGILAYITYNYLVRQVAEVVHQMEVTSIEFIDLLQQPNPKKAERV</sequence>
<dbReference type="Pfam" id="PF01618">
    <property type="entry name" value="MotA_ExbB"/>
    <property type="match status" value="1"/>
</dbReference>
<feature type="transmembrane region" description="Helical" evidence="7">
    <location>
        <begin position="168"/>
        <end position="189"/>
    </location>
</feature>
<organism evidence="9 10">
    <name type="scientific">Sediminitomix flava</name>
    <dbReference type="NCBI Taxonomy" id="379075"/>
    <lineage>
        <taxon>Bacteria</taxon>
        <taxon>Pseudomonadati</taxon>
        <taxon>Bacteroidota</taxon>
        <taxon>Cytophagia</taxon>
        <taxon>Cytophagales</taxon>
        <taxon>Flammeovirgaceae</taxon>
        <taxon>Sediminitomix</taxon>
    </lineage>
</organism>
<dbReference type="InterPro" id="IPR002898">
    <property type="entry name" value="MotA_ExbB_proton_chnl"/>
</dbReference>
<keyword evidence="2" id="KW-1003">Cell membrane</keyword>
<name>A0A315Z9T4_SEDFL</name>
<dbReference type="GO" id="GO:0017038">
    <property type="term" value="P:protein import"/>
    <property type="evidence" value="ECO:0007669"/>
    <property type="project" value="TreeGrafter"/>
</dbReference>
<comment type="subcellular location">
    <subcellularLocation>
        <location evidence="1">Cell membrane</location>
        <topology evidence="1">Multi-pass membrane protein</topology>
    </subcellularLocation>
    <subcellularLocation>
        <location evidence="6">Membrane</location>
        <topology evidence="6">Multi-pass membrane protein</topology>
    </subcellularLocation>
</comment>
<evidence type="ECO:0000256" key="5">
    <source>
        <dbReference type="ARBA" id="ARBA00023136"/>
    </source>
</evidence>
<evidence type="ECO:0000256" key="7">
    <source>
        <dbReference type="SAM" id="Phobius"/>
    </source>
</evidence>
<evidence type="ECO:0000256" key="3">
    <source>
        <dbReference type="ARBA" id="ARBA00022692"/>
    </source>
</evidence>
<keyword evidence="3 7" id="KW-0812">Transmembrane</keyword>
<dbReference type="AlphaFoldDB" id="A0A315Z9T4"/>
<dbReference type="EMBL" id="QGDO01000003">
    <property type="protein sequence ID" value="PWJ42291.1"/>
    <property type="molecule type" value="Genomic_DNA"/>
</dbReference>
<keyword evidence="6" id="KW-0653">Protein transport</keyword>
<keyword evidence="10" id="KW-1185">Reference proteome</keyword>
<dbReference type="OrthoDB" id="4045at2"/>
<feature type="transmembrane region" description="Helical" evidence="7">
    <location>
        <begin position="122"/>
        <end position="148"/>
    </location>
</feature>
<dbReference type="Proteomes" id="UP000245535">
    <property type="component" value="Unassembled WGS sequence"/>
</dbReference>
<keyword evidence="4 7" id="KW-1133">Transmembrane helix</keyword>
<proteinExistence type="inferred from homology"/>
<comment type="similarity">
    <text evidence="6">Belongs to the exbB/tolQ family.</text>
</comment>
<dbReference type="PANTHER" id="PTHR30625:SF17">
    <property type="entry name" value="TOLQ-RELATED"/>
    <property type="match status" value="1"/>
</dbReference>
<reference evidence="9 10" key="1">
    <citation type="submission" date="2018-03" db="EMBL/GenBank/DDBJ databases">
        <title>Genomic Encyclopedia of Archaeal and Bacterial Type Strains, Phase II (KMG-II): from individual species to whole genera.</title>
        <authorList>
            <person name="Goeker M."/>
        </authorList>
    </citation>
    <scope>NUCLEOTIDE SEQUENCE [LARGE SCALE GENOMIC DNA]</scope>
    <source>
        <strain evidence="9 10">DSM 28229</strain>
    </source>
</reference>
<dbReference type="PANTHER" id="PTHR30625">
    <property type="entry name" value="PROTEIN TOLQ"/>
    <property type="match status" value="1"/>
</dbReference>
<evidence type="ECO:0000256" key="4">
    <source>
        <dbReference type="ARBA" id="ARBA00022989"/>
    </source>
</evidence>
<evidence type="ECO:0000313" key="9">
    <source>
        <dbReference type="EMBL" id="PWJ42291.1"/>
    </source>
</evidence>
<evidence type="ECO:0000256" key="2">
    <source>
        <dbReference type="ARBA" id="ARBA00022475"/>
    </source>
</evidence>
<evidence type="ECO:0000313" key="10">
    <source>
        <dbReference type="Proteomes" id="UP000245535"/>
    </source>
</evidence>